<dbReference type="GO" id="GO:0016491">
    <property type="term" value="F:oxidoreductase activity"/>
    <property type="evidence" value="ECO:0007669"/>
    <property type="project" value="InterPro"/>
</dbReference>
<protein>
    <recommendedName>
        <fullName evidence="4">Methyltransferase</fullName>
    </recommendedName>
</protein>
<accession>A0A8G0LDU9</accession>
<dbReference type="Proteomes" id="UP000826661">
    <property type="component" value="Chromosome III"/>
</dbReference>
<name>A0A8G0LDU9_9HYPO</name>
<proteinExistence type="inferred from homology"/>
<dbReference type="PANTHER" id="PTHR34598">
    <property type="entry name" value="BLL6449 PROTEIN"/>
    <property type="match status" value="1"/>
</dbReference>
<dbReference type="InterPro" id="IPR044053">
    <property type="entry name" value="AsaB-like"/>
</dbReference>
<dbReference type="NCBIfam" id="NF041278">
    <property type="entry name" value="CmcJ_NvfI_EfuI"/>
    <property type="match status" value="1"/>
</dbReference>
<evidence type="ECO:0008006" key="4">
    <source>
        <dbReference type="Google" id="ProtNLM"/>
    </source>
</evidence>
<evidence type="ECO:0000313" key="3">
    <source>
        <dbReference type="Proteomes" id="UP000826661"/>
    </source>
</evidence>
<evidence type="ECO:0000313" key="2">
    <source>
        <dbReference type="EMBL" id="QYS97969.1"/>
    </source>
</evidence>
<keyword evidence="3" id="KW-1185">Reference proteome</keyword>
<dbReference type="AlphaFoldDB" id="A0A8G0LDU9"/>
<organism evidence="2 3">
    <name type="scientific">Trichoderma simmonsii</name>
    <dbReference type="NCBI Taxonomy" id="1491479"/>
    <lineage>
        <taxon>Eukaryota</taxon>
        <taxon>Fungi</taxon>
        <taxon>Dikarya</taxon>
        <taxon>Ascomycota</taxon>
        <taxon>Pezizomycotina</taxon>
        <taxon>Sordariomycetes</taxon>
        <taxon>Hypocreomycetidae</taxon>
        <taxon>Hypocreales</taxon>
        <taxon>Hypocreaceae</taxon>
        <taxon>Trichoderma</taxon>
    </lineage>
</organism>
<sequence length="217" mass="24871">MLPQGGSPSMLQLLRNNNVDEVKAQYYPHVEKLIQEVTGASRVIIFDHTSRRRRPEMGAYENPTGKEQPATMVHCDQSTKGALRRLEQNVPGDLQDVLKKRVMMINVWRPLRGPVVDWPLATMDYRSCDPDLIYPTDLLDKADGYRGQTVTFGHSDKQKWYYLDGHRTDEVTLIKIWDNKNDVVGKLCPHAAFKHPNTPIEAPPRESVEVRCFAIFD</sequence>
<evidence type="ECO:0000256" key="1">
    <source>
        <dbReference type="ARBA" id="ARBA00023604"/>
    </source>
</evidence>
<dbReference type="PANTHER" id="PTHR34598:SF3">
    <property type="entry name" value="OXIDOREDUCTASE AN1597"/>
    <property type="match status" value="1"/>
</dbReference>
<reference evidence="2 3" key="1">
    <citation type="journal article" date="2021" name="BMC Genomics">
        <title>Telomere-to-telomere genome assembly of asparaginase-producing Trichoderma simmonsii.</title>
        <authorList>
            <person name="Chung D."/>
            <person name="Kwon Y.M."/>
            <person name="Yang Y."/>
        </authorList>
    </citation>
    <scope>NUCLEOTIDE SEQUENCE [LARGE SCALE GENOMIC DNA]</scope>
    <source>
        <strain evidence="2 3">GH-Sj1</strain>
    </source>
</reference>
<comment type="similarity">
    <text evidence="1">Belongs to the asaB hydroxylase/desaturase family.</text>
</comment>
<dbReference type="EMBL" id="CP075866">
    <property type="protein sequence ID" value="QYS97969.1"/>
    <property type="molecule type" value="Genomic_DNA"/>
</dbReference>
<gene>
    <name evidence="2" type="ORF">H0G86_005171</name>
</gene>